<dbReference type="AlphaFoldDB" id="A0A916RTN0"/>
<dbReference type="Proteomes" id="UP000636264">
    <property type="component" value="Unassembled WGS sequence"/>
</dbReference>
<dbReference type="InterPro" id="IPR028082">
    <property type="entry name" value="Peripla_BP_I"/>
</dbReference>
<dbReference type="CDD" id="cd06343">
    <property type="entry name" value="PBP1_ABC_ligand_binding-like"/>
    <property type="match status" value="1"/>
</dbReference>
<dbReference type="InterPro" id="IPR000709">
    <property type="entry name" value="Leu_Ile_Val-bd"/>
</dbReference>
<dbReference type="EMBL" id="BMIF01000005">
    <property type="protein sequence ID" value="GGA66787.1"/>
    <property type="molecule type" value="Genomic_DNA"/>
</dbReference>
<feature type="domain" description="Leucine-binding protein" evidence="6">
    <location>
        <begin position="41"/>
        <end position="385"/>
    </location>
</feature>
<keyword evidence="8" id="KW-1185">Reference proteome</keyword>
<protein>
    <submittedName>
        <fullName evidence="7">ABC transporter substrate-binding protein</fullName>
    </submittedName>
</protein>
<dbReference type="PANTHER" id="PTHR47235:SF1">
    <property type="entry name" value="BLR6548 PROTEIN"/>
    <property type="match status" value="1"/>
</dbReference>
<comment type="caution">
    <text evidence="7">The sequence shown here is derived from an EMBL/GenBank/DDBJ whole genome shotgun (WGS) entry which is preliminary data.</text>
</comment>
<dbReference type="SUPFAM" id="SSF53822">
    <property type="entry name" value="Periplasmic binding protein-like I"/>
    <property type="match status" value="1"/>
</dbReference>
<evidence type="ECO:0000313" key="8">
    <source>
        <dbReference type="Proteomes" id="UP000636264"/>
    </source>
</evidence>
<evidence type="ECO:0000256" key="4">
    <source>
        <dbReference type="ARBA" id="ARBA00022970"/>
    </source>
</evidence>
<evidence type="ECO:0000259" key="6">
    <source>
        <dbReference type="Pfam" id="PF13458"/>
    </source>
</evidence>
<dbReference type="PRINTS" id="PR00337">
    <property type="entry name" value="LEUILEVALBP"/>
</dbReference>
<proteinExistence type="inferred from homology"/>
<dbReference type="InterPro" id="IPR028081">
    <property type="entry name" value="Leu-bd"/>
</dbReference>
<evidence type="ECO:0000256" key="1">
    <source>
        <dbReference type="ARBA" id="ARBA00010062"/>
    </source>
</evidence>
<sequence>MSNLKKRLSAVVRTLAATVVLGFAAQASAADLPQGVTDSEILIGANAPLTGPLAAAGGVVYPTIDAYFKKVNDEGGVHGRKLKFIYYDDAYDPSKTVGVAKRLVEGDKVFMMNTLGAGTTAAIADYLKEHNIPVIPAMTGSKRLLSYQNIFQMYPDYSTDGTLLAKYAVDKLNAKTVAMWYQNDDFGKDELEAVQKELEDRGMKLVAALPYNPTDLDFSSAVLQLRSANPDVVILAPAPKPLSQFLKDAMNLGLKSQLLVSYAAADISVSRLAGRGAEGVMFSSYQTSLTASPEDPKMKELLDFGAKYMPGVEPTNYMFLGTFMAQLAVEALERAGPDLTAEKVIEVMESMQDWDGAWVVDNVSYGPDQHGLGASAMYFMKIEDGKFVRLQ</sequence>
<evidence type="ECO:0000256" key="3">
    <source>
        <dbReference type="ARBA" id="ARBA00022729"/>
    </source>
</evidence>
<reference evidence="7" key="2">
    <citation type="submission" date="2020-09" db="EMBL/GenBank/DDBJ databases">
        <authorList>
            <person name="Sun Q."/>
            <person name="Zhou Y."/>
        </authorList>
    </citation>
    <scope>NUCLEOTIDE SEQUENCE</scope>
    <source>
        <strain evidence="7">CGMCC 1.15320</strain>
    </source>
</reference>
<evidence type="ECO:0000313" key="7">
    <source>
        <dbReference type="EMBL" id="GGA66787.1"/>
    </source>
</evidence>
<reference evidence="7" key="1">
    <citation type="journal article" date="2014" name="Int. J. Syst. Evol. Microbiol.">
        <title>Complete genome sequence of Corynebacterium casei LMG S-19264T (=DSM 44701T), isolated from a smear-ripened cheese.</title>
        <authorList>
            <consortium name="US DOE Joint Genome Institute (JGI-PGF)"/>
            <person name="Walter F."/>
            <person name="Albersmeier A."/>
            <person name="Kalinowski J."/>
            <person name="Ruckert C."/>
        </authorList>
    </citation>
    <scope>NUCLEOTIDE SEQUENCE</scope>
    <source>
        <strain evidence="7">CGMCC 1.15320</strain>
    </source>
</reference>
<dbReference type="Pfam" id="PF13458">
    <property type="entry name" value="Peripla_BP_6"/>
    <property type="match status" value="1"/>
</dbReference>
<feature type="signal peptide" evidence="5">
    <location>
        <begin position="1"/>
        <end position="29"/>
    </location>
</feature>
<keyword evidence="3 5" id="KW-0732">Signal</keyword>
<feature type="chain" id="PRO_5038137826" evidence="5">
    <location>
        <begin position="30"/>
        <end position="391"/>
    </location>
</feature>
<accession>A0A916RTN0</accession>
<dbReference type="PANTHER" id="PTHR47235">
    <property type="entry name" value="BLR6548 PROTEIN"/>
    <property type="match status" value="1"/>
</dbReference>
<keyword evidence="2" id="KW-0813">Transport</keyword>
<keyword evidence="4" id="KW-0029">Amino-acid transport</keyword>
<gene>
    <name evidence="7" type="ORF">GCM10011385_20850</name>
</gene>
<evidence type="ECO:0000256" key="2">
    <source>
        <dbReference type="ARBA" id="ARBA00022448"/>
    </source>
</evidence>
<organism evidence="7 8">
    <name type="scientific">Nitratireductor aestuarii</name>
    <dbReference type="NCBI Taxonomy" id="1735103"/>
    <lineage>
        <taxon>Bacteria</taxon>
        <taxon>Pseudomonadati</taxon>
        <taxon>Pseudomonadota</taxon>
        <taxon>Alphaproteobacteria</taxon>
        <taxon>Hyphomicrobiales</taxon>
        <taxon>Phyllobacteriaceae</taxon>
        <taxon>Nitratireductor</taxon>
    </lineage>
</organism>
<dbReference type="RefSeq" id="WP_188720991.1">
    <property type="nucleotide sequence ID" value="NZ_BMIF01000005.1"/>
</dbReference>
<name>A0A916RTN0_9HYPH</name>
<dbReference type="Gene3D" id="3.40.50.2300">
    <property type="match status" value="2"/>
</dbReference>
<comment type="similarity">
    <text evidence="1">Belongs to the leucine-binding protein family.</text>
</comment>
<evidence type="ECO:0000256" key="5">
    <source>
        <dbReference type="SAM" id="SignalP"/>
    </source>
</evidence>
<dbReference type="GO" id="GO:0006865">
    <property type="term" value="P:amino acid transport"/>
    <property type="evidence" value="ECO:0007669"/>
    <property type="project" value="UniProtKB-KW"/>
</dbReference>